<name>A0A1U8B9X2_NELNU</name>
<keyword evidence="11 15" id="KW-1133">Transmembrane helix</keyword>
<dbReference type="EC" id="2.3.2.27" evidence="4"/>
<dbReference type="Pfam" id="PF13639">
    <property type="entry name" value="zf-RING_2"/>
    <property type="match status" value="1"/>
</dbReference>
<evidence type="ECO:0000256" key="8">
    <source>
        <dbReference type="ARBA" id="ARBA00022771"/>
    </source>
</evidence>
<dbReference type="Proteomes" id="UP000189703">
    <property type="component" value="Unplaced"/>
</dbReference>
<comment type="similarity">
    <text evidence="13">Belongs to the RING-type zinc finger family. ATL subfamily.</text>
</comment>
<feature type="region of interest" description="Disordered" evidence="14">
    <location>
        <begin position="168"/>
        <end position="201"/>
    </location>
</feature>
<comment type="pathway">
    <text evidence="3">Protein modification; protein ubiquitination.</text>
</comment>
<dbReference type="GO" id="GO:0061630">
    <property type="term" value="F:ubiquitin protein ligase activity"/>
    <property type="evidence" value="ECO:0007669"/>
    <property type="project" value="UniProtKB-EC"/>
</dbReference>
<evidence type="ECO:0000313" key="17">
    <source>
        <dbReference type="RefSeq" id="XP_010273181.1"/>
    </source>
</evidence>
<evidence type="ECO:0000256" key="4">
    <source>
        <dbReference type="ARBA" id="ARBA00012483"/>
    </source>
</evidence>
<dbReference type="PANTHER" id="PTHR14155">
    <property type="entry name" value="RING FINGER DOMAIN-CONTAINING"/>
    <property type="match status" value="1"/>
</dbReference>
<dbReference type="PANTHER" id="PTHR14155:SF521">
    <property type="entry name" value="RING-H2 FINGER PROTEIN ATL30"/>
    <property type="match status" value="1"/>
</dbReference>
<dbReference type="GO" id="GO:0008270">
    <property type="term" value="F:zinc ion binding"/>
    <property type="evidence" value="ECO:0007669"/>
    <property type="project" value="UniProtKB-KW"/>
</dbReference>
<keyword evidence="7" id="KW-0479">Metal-binding</keyword>
<keyword evidence="10" id="KW-0862">Zinc</keyword>
<feature type="transmembrane region" description="Helical" evidence="15">
    <location>
        <begin position="20"/>
        <end position="42"/>
    </location>
</feature>
<feature type="compositionally biased region" description="Basic and acidic residues" evidence="14">
    <location>
        <begin position="178"/>
        <end position="201"/>
    </location>
</feature>
<keyword evidence="16" id="KW-1185">Reference proteome</keyword>
<dbReference type="eggNOG" id="KOG0800">
    <property type="taxonomic scope" value="Eukaryota"/>
</dbReference>
<dbReference type="OrthoDB" id="9984778at2759"/>
<evidence type="ECO:0000256" key="12">
    <source>
        <dbReference type="ARBA" id="ARBA00023136"/>
    </source>
</evidence>
<dbReference type="SUPFAM" id="SSF57850">
    <property type="entry name" value="RING/U-box"/>
    <property type="match status" value="1"/>
</dbReference>
<dbReference type="GeneID" id="104608800"/>
<evidence type="ECO:0000256" key="6">
    <source>
        <dbReference type="ARBA" id="ARBA00022692"/>
    </source>
</evidence>
<protein>
    <recommendedName>
        <fullName evidence="4">RING-type E3 ubiquitin transferase</fullName>
        <ecNumber evidence="4">2.3.2.27</ecNumber>
    </recommendedName>
</protein>
<dbReference type="PROSITE" id="PS50089">
    <property type="entry name" value="ZF_RING_2"/>
    <property type="match status" value="1"/>
</dbReference>
<keyword evidence="8" id="KW-0863">Zinc-finger</keyword>
<dbReference type="Gene3D" id="3.30.40.10">
    <property type="entry name" value="Zinc/RING finger domain, C3HC4 (zinc finger)"/>
    <property type="match status" value="1"/>
</dbReference>
<evidence type="ECO:0000313" key="16">
    <source>
        <dbReference type="Proteomes" id="UP000189703"/>
    </source>
</evidence>
<dbReference type="InterPro" id="IPR013083">
    <property type="entry name" value="Znf_RING/FYVE/PHD"/>
</dbReference>
<keyword evidence="5" id="KW-0808">Transferase</keyword>
<evidence type="ECO:0000256" key="3">
    <source>
        <dbReference type="ARBA" id="ARBA00004906"/>
    </source>
</evidence>
<dbReference type="FunFam" id="3.30.40.10:FF:000187">
    <property type="entry name" value="E3 ubiquitin-protein ligase ATL6"/>
    <property type="match status" value="1"/>
</dbReference>
<gene>
    <name evidence="17" type="primary">LOC104608800</name>
</gene>
<dbReference type="CDD" id="cd16461">
    <property type="entry name" value="RING-H2_EL5-like"/>
    <property type="match status" value="1"/>
</dbReference>
<dbReference type="InterPro" id="IPR053238">
    <property type="entry name" value="RING-H2_zinc_finger"/>
</dbReference>
<keyword evidence="6 15" id="KW-0812">Transmembrane</keyword>
<evidence type="ECO:0000256" key="7">
    <source>
        <dbReference type="ARBA" id="ARBA00022723"/>
    </source>
</evidence>
<feature type="region of interest" description="Disordered" evidence="14">
    <location>
        <begin position="54"/>
        <end position="73"/>
    </location>
</feature>
<evidence type="ECO:0000256" key="5">
    <source>
        <dbReference type="ARBA" id="ARBA00022679"/>
    </source>
</evidence>
<evidence type="ECO:0000256" key="13">
    <source>
        <dbReference type="ARBA" id="ARBA00024209"/>
    </source>
</evidence>
<evidence type="ECO:0000256" key="1">
    <source>
        <dbReference type="ARBA" id="ARBA00000900"/>
    </source>
</evidence>
<dbReference type="OMA" id="WFESHRT"/>
<proteinExistence type="inferred from homology"/>
<evidence type="ECO:0000256" key="15">
    <source>
        <dbReference type="SAM" id="Phobius"/>
    </source>
</evidence>
<comment type="subcellular location">
    <subcellularLocation>
        <location evidence="2">Membrane</location>
        <topology evidence="2">Single-pass membrane protein</topology>
    </subcellularLocation>
</comment>
<evidence type="ECO:0000256" key="10">
    <source>
        <dbReference type="ARBA" id="ARBA00022833"/>
    </source>
</evidence>
<evidence type="ECO:0000256" key="11">
    <source>
        <dbReference type="ARBA" id="ARBA00022989"/>
    </source>
</evidence>
<evidence type="ECO:0000256" key="2">
    <source>
        <dbReference type="ARBA" id="ARBA00004167"/>
    </source>
</evidence>
<keyword evidence="9" id="KW-0833">Ubl conjugation pathway</keyword>
<dbReference type="AlphaFoldDB" id="A0A1U8B9X2"/>
<comment type="catalytic activity">
    <reaction evidence="1">
        <text>S-ubiquitinyl-[E2 ubiquitin-conjugating enzyme]-L-cysteine + [acceptor protein]-L-lysine = [E2 ubiquitin-conjugating enzyme]-L-cysteine + N(6)-ubiquitinyl-[acceptor protein]-L-lysine.</text>
        <dbReference type="EC" id="2.3.2.27"/>
    </reaction>
</comment>
<dbReference type="SMART" id="SM00184">
    <property type="entry name" value="RING"/>
    <property type="match status" value="1"/>
</dbReference>
<dbReference type="InterPro" id="IPR001841">
    <property type="entry name" value="Znf_RING"/>
</dbReference>
<dbReference type="KEGG" id="nnu:104608800"/>
<dbReference type="GO" id="GO:0016020">
    <property type="term" value="C:membrane"/>
    <property type="evidence" value="ECO:0007669"/>
    <property type="project" value="UniProtKB-SubCell"/>
</dbReference>
<sequence>MSTNISINQRTPEAYNPSSVTLTLAIVLLIFFFVGFFSIYLCKCFMEHIASTRSSLGRNPSGNAVPQASETNHGLDPSIISSFPTFVYSTVKDLQQDKYGLECAVCLSEFEDDDTLRLLTECNHVFHPECIDLWLGNHTTCPVCRVNLDPSHKSPEKSPDITSTALAEMEQQQDVDSMVDREGEQEERGQSHDDASSRMSQKIDGHETMIEKFSRCHSTGHSIIHIEEVDDRFSLRLPEIVKEHLARGHNWTGSCIVFEDFSADVATENGGLAEQSEFSRRELSTTV</sequence>
<evidence type="ECO:0000256" key="14">
    <source>
        <dbReference type="SAM" id="MobiDB-lite"/>
    </source>
</evidence>
<accession>A0A1U8B9X2</accession>
<organism evidence="16 17">
    <name type="scientific">Nelumbo nucifera</name>
    <name type="common">Sacred lotus</name>
    <dbReference type="NCBI Taxonomy" id="4432"/>
    <lineage>
        <taxon>Eukaryota</taxon>
        <taxon>Viridiplantae</taxon>
        <taxon>Streptophyta</taxon>
        <taxon>Embryophyta</taxon>
        <taxon>Tracheophyta</taxon>
        <taxon>Spermatophyta</taxon>
        <taxon>Magnoliopsida</taxon>
        <taxon>Proteales</taxon>
        <taxon>Nelumbonaceae</taxon>
        <taxon>Nelumbo</taxon>
    </lineage>
</organism>
<reference evidence="17" key="1">
    <citation type="submission" date="2025-08" db="UniProtKB">
        <authorList>
            <consortium name="RefSeq"/>
        </authorList>
    </citation>
    <scope>IDENTIFICATION</scope>
</reference>
<feature type="compositionally biased region" description="Polar residues" evidence="14">
    <location>
        <begin position="54"/>
        <end position="72"/>
    </location>
</feature>
<evidence type="ECO:0000256" key="9">
    <source>
        <dbReference type="ARBA" id="ARBA00022786"/>
    </source>
</evidence>
<dbReference type="RefSeq" id="XP_010273181.1">
    <property type="nucleotide sequence ID" value="XM_010274879.1"/>
</dbReference>
<keyword evidence="12 15" id="KW-0472">Membrane</keyword>